<name>A0A410P5X3_VELA1</name>
<dbReference type="PANTHER" id="PTHR43155:SF2">
    <property type="entry name" value="CYCLIC DI-GMP PHOSPHODIESTERASE PA4108"/>
    <property type="match status" value="1"/>
</dbReference>
<dbReference type="InterPro" id="IPR037522">
    <property type="entry name" value="HD_GYP_dom"/>
</dbReference>
<dbReference type="Gene3D" id="1.10.3210.10">
    <property type="entry name" value="Hypothetical protein af1432"/>
    <property type="match status" value="1"/>
</dbReference>
<dbReference type="Pfam" id="PF13487">
    <property type="entry name" value="HD_5"/>
    <property type="match status" value="1"/>
</dbReference>
<dbReference type="SMART" id="SM00471">
    <property type="entry name" value="HDc"/>
    <property type="match status" value="1"/>
</dbReference>
<dbReference type="OrthoDB" id="9759601at2"/>
<dbReference type="CDD" id="cd00077">
    <property type="entry name" value="HDc"/>
    <property type="match status" value="1"/>
</dbReference>
<proteinExistence type="predicted"/>
<dbReference type="KEGG" id="vai:BU251_07435"/>
<dbReference type="NCBIfam" id="TIGR00277">
    <property type="entry name" value="HDIG"/>
    <property type="match status" value="1"/>
</dbReference>
<dbReference type="PANTHER" id="PTHR43155">
    <property type="entry name" value="CYCLIC DI-GMP PHOSPHODIESTERASE PA4108-RELATED"/>
    <property type="match status" value="1"/>
</dbReference>
<organism evidence="2 3">
    <name type="scientific">Velamenicoccus archaeovorus</name>
    <dbReference type="NCBI Taxonomy" id="1930593"/>
    <lineage>
        <taxon>Bacteria</taxon>
        <taxon>Pseudomonadati</taxon>
        <taxon>Candidatus Omnitrophota</taxon>
        <taxon>Candidatus Velamenicoccus</taxon>
    </lineage>
</organism>
<evidence type="ECO:0000313" key="2">
    <source>
        <dbReference type="EMBL" id="QAT17560.1"/>
    </source>
</evidence>
<feature type="domain" description="HD-GYP" evidence="1">
    <location>
        <begin position="1"/>
        <end position="193"/>
    </location>
</feature>
<accession>A0A410P5X3</accession>
<dbReference type="InterPro" id="IPR003607">
    <property type="entry name" value="HD/PDEase_dom"/>
</dbReference>
<gene>
    <name evidence="2" type="ORF">BU251_07435</name>
</gene>
<dbReference type="PROSITE" id="PS51832">
    <property type="entry name" value="HD_GYP"/>
    <property type="match status" value="1"/>
</dbReference>
<evidence type="ECO:0000313" key="3">
    <source>
        <dbReference type="Proteomes" id="UP000287243"/>
    </source>
</evidence>
<keyword evidence="3" id="KW-1185">Reference proteome</keyword>
<sequence length="213" mass="23678">MDVLDSLFLIIRLLNKDKRIFMHGKRVADIACAIAKKMQYCAEGIRQVRLAAFFHDIGKIEAPEQILNKPSALNKKEIAILRRHPESGYRLLEFLKPDSIIAEVALQHHERLDGSGYPFSLRVKDINPVARIIAVADVVDTMTSPQVYRPASTVDQALQEIKQNSGLLYDVKVVDAALAVIAGGGKLKKFNEALKEGVRENENIGYSGQSAQK</sequence>
<dbReference type="SUPFAM" id="SSF109604">
    <property type="entry name" value="HD-domain/PDEase-like"/>
    <property type="match status" value="1"/>
</dbReference>
<dbReference type="EMBL" id="CP019384">
    <property type="protein sequence ID" value="QAT17560.1"/>
    <property type="molecule type" value="Genomic_DNA"/>
</dbReference>
<protein>
    <recommendedName>
        <fullName evidence="1">HD-GYP domain-containing protein</fullName>
    </recommendedName>
</protein>
<evidence type="ECO:0000259" key="1">
    <source>
        <dbReference type="PROSITE" id="PS51832"/>
    </source>
</evidence>
<dbReference type="InterPro" id="IPR006675">
    <property type="entry name" value="HDIG_dom"/>
</dbReference>
<dbReference type="AlphaFoldDB" id="A0A410P5X3"/>
<reference evidence="2 3" key="1">
    <citation type="submission" date="2017-01" db="EMBL/GenBank/DDBJ databases">
        <title>First insights into the biology of 'candidatus Vampirococcus archaeovorus'.</title>
        <authorList>
            <person name="Kizina J."/>
            <person name="Jordan S."/>
            <person name="Stueber K."/>
            <person name="Reinhardt R."/>
            <person name="Harder J."/>
        </authorList>
    </citation>
    <scope>NUCLEOTIDE SEQUENCE [LARGE SCALE GENOMIC DNA]</scope>
    <source>
        <strain evidence="2 3">LiM</strain>
    </source>
</reference>
<dbReference type="Proteomes" id="UP000287243">
    <property type="component" value="Chromosome"/>
</dbReference>